<dbReference type="InterPro" id="IPR051912">
    <property type="entry name" value="Alkylbase_DNA_Glycosylase/TA"/>
</dbReference>
<dbReference type="Gene3D" id="1.10.340.30">
    <property type="entry name" value="Hypothetical protein, domain 2"/>
    <property type="match status" value="1"/>
</dbReference>
<name>A0A4Q7NSZ5_9ACTN</name>
<dbReference type="GO" id="GO:0008725">
    <property type="term" value="F:DNA-3-methyladenine glycosylase activity"/>
    <property type="evidence" value="ECO:0007669"/>
    <property type="project" value="TreeGrafter"/>
</dbReference>
<evidence type="ECO:0000256" key="2">
    <source>
        <dbReference type="ARBA" id="ARBA00023204"/>
    </source>
</evidence>
<dbReference type="GO" id="GO:0043916">
    <property type="term" value="F:DNA-7-methylguanine glycosylase activity"/>
    <property type="evidence" value="ECO:0007669"/>
    <property type="project" value="TreeGrafter"/>
</dbReference>
<dbReference type="RefSeq" id="WP_231116229.1">
    <property type="nucleotide sequence ID" value="NZ_SGXD01000002.1"/>
</dbReference>
<keyword evidence="5" id="KW-1185">Reference proteome</keyword>
<dbReference type="Proteomes" id="UP000293638">
    <property type="component" value="Unassembled WGS sequence"/>
</dbReference>
<reference evidence="4 5" key="1">
    <citation type="submission" date="2019-02" db="EMBL/GenBank/DDBJ databases">
        <title>Genomic Encyclopedia of Type Strains, Phase IV (KMG-IV): sequencing the most valuable type-strain genomes for metagenomic binning, comparative biology and taxonomic classification.</title>
        <authorList>
            <person name="Goeker M."/>
        </authorList>
    </citation>
    <scope>NUCLEOTIDE SEQUENCE [LARGE SCALE GENOMIC DNA]</scope>
    <source>
        <strain evidence="4 5">DSM 45622</strain>
    </source>
</reference>
<dbReference type="SUPFAM" id="SSF48150">
    <property type="entry name" value="DNA-glycosylase"/>
    <property type="match status" value="1"/>
</dbReference>
<dbReference type="PANTHER" id="PTHR43003">
    <property type="entry name" value="DNA-3-METHYLADENINE GLYCOSYLASE"/>
    <property type="match status" value="1"/>
</dbReference>
<dbReference type="GO" id="GO:0005737">
    <property type="term" value="C:cytoplasm"/>
    <property type="evidence" value="ECO:0007669"/>
    <property type="project" value="TreeGrafter"/>
</dbReference>
<protein>
    <submittedName>
        <fullName evidence="4">3-methyladenine DNA glycosylase/8-oxoguanine DNA glycosylase</fullName>
    </submittedName>
</protein>
<dbReference type="GO" id="GO:0006285">
    <property type="term" value="P:base-excision repair, AP site formation"/>
    <property type="evidence" value="ECO:0007669"/>
    <property type="project" value="TreeGrafter"/>
</dbReference>
<keyword evidence="1" id="KW-0227">DNA damage</keyword>
<dbReference type="GO" id="GO:0032993">
    <property type="term" value="C:protein-DNA complex"/>
    <property type="evidence" value="ECO:0007669"/>
    <property type="project" value="TreeGrafter"/>
</dbReference>
<evidence type="ECO:0000313" key="5">
    <source>
        <dbReference type="Proteomes" id="UP000293638"/>
    </source>
</evidence>
<dbReference type="InterPro" id="IPR011257">
    <property type="entry name" value="DNA_glycosylase"/>
</dbReference>
<dbReference type="PANTHER" id="PTHR43003:SF6">
    <property type="entry name" value="DNA GLYCOSYLASE"/>
    <property type="match status" value="1"/>
</dbReference>
<organism evidence="4 5">
    <name type="scientific">Motilibacter rhizosphaerae</name>
    <dbReference type="NCBI Taxonomy" id="598652"/>
    <lineage>
        <taxon>Bacteria</taxon>
        <taxon>Bacillati</taxon>
        <taxon>Actinomycetota</taxon>
        <taxon>Actinomycetes</taxon>
        <taxon>Motilibacterales</taxon>
        <taxon>Motilibacteraceae</taxon>
        <taxon>Motilibacter</taxon>
    </lineage>
</organism>
<feature type="region of interest" description="Disordered" evidence="3">
    <location>
        <begin position="1"/>
        <end position="25"/>
    </location>
</feature>
<accession>A0A4Q7NSZ5</accession>
<proteinExistence type="predicted"/>
<keyword evidence="2" id="KW-0234">DNA repair</keyword>
<evidence type="ECO:0000256" key="1">
    <source>
        <dbReference type="ARBA" id="ARBA00022763"/>
    </source>
</evidence>
<comment type="caution">
    <text evidence="4">The sequence shown here is derived from an EMBL/GenBank/DDBJ whole genome shotgun (WGS) entry which is preliminary data.</text>
</comment>
<dbReference type="GO" id="GO:0032131">
    <property type="term" value="F:alkylated DNA binding"/>
    <property type="evidence" value="ECO:0007669"/>
    <property type="project" value="TreeGrafter"/>
</dbReference>
<dbReference type="EMBL" id="SGXD01000002">
    <property type="protein sequence ID" value="RZS90175.1"/>
    <property type="molecule type" value="Genomic_DNA"/>
</dbReference>
<sequence>MTPQPRTAPLATSGARPDATGVHDPGHLLDLRAVLGPLRRGGGDPAYAVEPAVGGGLPAVWRASLLPSGVASLRLAAEHLASGTVVTAQAWGPGAEEAVARVPDLLGASDASAGFAPSHPVLAESVRRHRGWRVPRTGCVVEALVPAVLEQKVTSTEARRAWRDLVRAYGVPAPGPTPVPMWAPPAARDWCRVPSWTWHQAGVDDKRAATIVRSCAVAPALERTLALPADEAAAVLCSLPGIGPWTAAEVLQRAHGSADHVSVGDLHLPGLVGWALAAEPWADDARMLELLEPYRGARYRAVRMVELALGGGLVPPRPRRAPRYAVRDFRRI</sequence>
<dbReference type="GO" id="GO:0006307">
    <property type="term" value="P:DNA alkylation repair"/>
    <property type="evidence" value="ECO:0007669"/>
    <property type="project" value="TreeGrafter"/>
</dbReference>
<evidence type="ECO:0000313" key="4">
    <source>
        <dbReference type="EMBL" id="RZS90175.1"/>
    </source>
</evidence>
<gene>
    <name evidence="4" type="ORF">EV189_1958</name>
</gene>
<evidence type="ECO:0000256" key="3">
    <source>
        <dbReference type="SAM" id="MobiDB-lite"/>
    </source>
</evidence>
<dbReference type="AlphaFoldDB" id="A0A4Q7NSZ5"/>